<feature type="compositionally biased region" description="Polar residues" evidence="1">
    <location>
        <begin position="385"/>
        <end position="398"/>
    </location>
</feature>
<feature type="compositionally biased region" description="Basic and acidic residues" evidence="1">
    <location>
        <begin position="365"/>
        <end position="378"/>
    </location>
</feature>
<feature type="compositionally biased region" description="Basic and acidic residues" evidence="1">
    <location>
        <begin position="486"/>
        <end position="497"/>
    </location>
</feature>
<dbReference type="InterPro" id="IPR003103">
    <property type="entry name" value="BAG_domain"/>
</dbReference>
<feature type="compositionally biased region" description="Polar residues" evidence="1">
    <location>
        <begin position="192"/>
        <end position="205"/>
    </location>
</feature>
<dbReference type="PROSITE" id="PS01159">
    <property type="entry name" value="WW_DOMAIN_1"/>
    <property type="match status" value="1"/>
</dbReference>
<protein>
    <recommendedName>
        <fullName evidence="6">BAG family molecular chaperone regulator 3</fullName>
    </recommendedName>
</protein>
<feature type="compositionally biased region" description="Low complexity" evidence="1">
    <location>
        <begin position="252"/>
        <end position="264"/>
    </location>
</feature>
<dbReference type="Proteomes" id="UP001497525">
    <property type="component" value="Unassembled WGS sequence"/>
</dbReference>
<feature type="region of interest" description="Disordered" evidence="1">
    <location>
        <begin position="163"/>
        <end position="220"/>
    </location>
</feature>
<dbReference type="SUPFAM" id="SSF51045">
    <property type="entry name" value="WW domain"/>
    <property type="match status" value="1"/>
</dbReference>
<dbReference type="AlphaFoldDB" id="A0AAV2TEN0"/>
<evidence type="ECO:0000313" key="5">
    <source>
        <dbReference type="Proteomes" id="UP001497525"/>
    </source>
</evidence>
<dbReference type="Gene3D" id="1.20.58.120">
    <property type="entry name" value="BAG domain"/>
    <property type="match status" value="1"/>
</dbReference>
<name>A0AAV2TEN0_CALDB</name>
<feature type="compositionally biased region" description="Basic and acidic residues" evidence="1">
    <location>
        <begin position="265"/>
        <end position="281"/>
    </location>
</feature>
<proteinExistence type="predicted"/>
<sequence length="497" mass="54237">MSLVNNPCIPTSMDDGDLPPGWERLYSPELGKYYYVDHNNQTTQWSDPRRYNSTGRSAYPVYSNFPNPSMAANPNETYYPTAPMYSYGRPTDDFAAPMNGGYDTMPCRMVYGNPPFRPFYYNSRAAEPWSPSMNGAPSFRPYNSGPREYSHGVRRIPVQYVKKKPDNSSTVVDSKDGVQSTRQRSLPRRGKCNNQANKKGRSPQQPYEDETAPSAFPSSTFQPQVATDFIPVSYQSLPNRHVYHGKPCGKQSPSPKSARASAKSTGDRKVEQDEQHEEKQPPKPPPPTPYEMIERVLGDLKELEPQVEAYSSGKKDRTYLYLEDQLDKLLLRLDNVDSSGDEGVRQKRRQACKQILEVISLLESKLQEKDESPEKTGEGAEAADVNTNSKVNNEQDAQGSPPPAPAADTKNETEMKPSEPGSSSAPASNTAPESSSGVDNTAPEKAQSSAVATEAPASASSPGGAPVPAPRRGSVPVTVDGSPGDAKGDESGTAKSI</sequence>
<feature type="region of interest" description="Disordered" evidence="1">
    <location>
        <begin position="241"/>
        <end position="291"/>
    </location>
</feature>
<evidence type="ECO:0000259" key="2">
    <source>
        <dbReference type="PROSITE" id="PS50020"/>
    </source>
</evidence>
<dbReference type="SUPFAM" id="SSF63491">
    <property type="entry name" value="BAG domain"/>
    <property type="match status" value="1"/>
</dbReference>
<dbReference type="SMART" id="SM00456">
    <property type="entry name" value="WW"/>
    <property type="match status" value="1"/>
</dbReference>
<reference evidence="4" key="1">
    <citation type="submission" date="2024-06" db="EMBL/GenBank/DDBJ databases">
        <authorList>
            <person name="Liu X."/>
            <person name="Lenzi L."/>
            <person name="Haldenby T S."/>
            <person name="Uol C."/>
        </authorList>
    </citation>
    <scope>NUCLEOTIDE SEQUENCE</scope>
</reference>
<evidence type="ECO:0008006" key="6">
    <source>
        <dbReference type="Google" id="ProtNLM"/>
    </source>
</evidence>
<feature type="domain" description="BAG" evidence="3">
    <location>
        <begin position="289"/>
        <end position="366"/>
    </location>
</feature>
<dbReference type="PROSITE" id="PS50020">
    <property type="entry name" value="WW_DOMAIN_2"/>
    <property type="match status" value="1"/>
</dbReference>
<evidence type="ECO:0000256" key="1">
    <source>
        <dbReference type="SAM" id="MobiDB-lite"/>
    </source>
</evidence>
<evidence type="ECO:0000259" key="3">
    <source>
        <dbReference type="PROSITE" id="PS51035"/>
    </source>
</evidence>
<dbReference type="InterPro" id="IPR036020">
    <property type="entry name" value="WW_dom_sf"/>
</dbReference>
<feature type="domain" description="WW" evidence="2">
    <location>
        <begin position="16"/>
        <end position="50"/>
    </location>
</feature>
<organism evidence="4 5">
    <name type="scientific">Calicophoron daubneyi</name>
    <name type="common">Rumen fluke</name>
    <name type="synonym">Paramphistomum daubneyi</name>
    <dbReference type="NCBI Taxonomy" id="300641"/>
    <lineage>
        <taxon>Eukaryota</taxon>
        <taxon>Metazoa</taxon>
        <taxon>Spiralia</taxon>
        <taxon>Lophotrochozoa</taxon>
        <taxon>Platyhelminthes</taxon>
        <taxon>Trematoda</taxon>
        <taxon>Digenea</taxon>
        <taxon>Plagiorchiida</taxon>
        <taxon>Pronocephalata</taxon>
        <taxon>Paramphistomoidea</taxon>
        <taxon>Paramphistomidae</taxon>
        <taxon>Calicophoron</taxon>
    </lineage>
</organism>
<feature type="region of interest" description="Disordered" evidence="1">
    <location>
        <begin position="362"/>
        <end position="497"/>
    </location>
</feature>
<dbReference type="SMART" id="SM00264">
    <property type="entry name" value="BAG"/>
    <property type="match status" value="1"/>
</dbReference>
<evidence type="ECO:0000313" key="4">
    <source>
        <dbReference type="EMBL" id="CAL5133942.1"/>
    </source>
</evidence>
<feature type="compositionally biased region" description="Polar residues" evidence="1">
    <location>
        <begin position="167"/>
        <end position="184"/>
    </location>
</feature>
<dbReference type="PROSITE" id="PS51035">
    <property type="entry name" value="BAG"/>
    <property type="match status" value="1"/>
</dbReference>
<comment type="caution">
    <text evidence="4">The sequence shown here is derived from an EMBL/GenBank/DDBJ whole genome shotgun (WGS) entry which is preliminary data.</text>
</comment>
<dbReference type="InterPro" id="IPR001202">
    <property type="entry name" value="WW_dom"/>
</dbReference>
<feature type="compositionally biased region" description="Low complexity" evidence="1">
    <location>
        <begin position="448"/>
        <end position="466"/>
    </location>
</feature>
<dbReference type="Pfam" id="PF00397">
    <property type="entry name" value="WW"/>
    <property type="match status" value="1"/>
</dbReference>
<dbReference type="Pfam" id="PF02179">
    <property type="entry name" value="BAG"/>
    <property type="match status" value="1"/>
</dbReference>
<dbReference type="CDD" id="cd00201">
    <property type="entry name" value="WW"/>
    <property type="match status" value="1"/>
</dbReference>
<feature type="compositionally biased region" description="Polar residues" evidence="1">
    <location>
        <begin position="429"/>
        <end position="439"/>
    </location>
</feature>
<dbReference type="GO" id="GO:0051087">
    <property type="term" value="F:protein-folding chaperone binding"/>
    <property type="evidence" value="ECO:0007669"/>
    <property type="project" value="InterPro"/>
</dbReference>
<feature type="compositionally biased region" description="Low complexity" evidence="1">
    <location>
        <begin position="418"/>
        <end position="428"/>
    </location>
</feature>
<dbReference type="EMBL" id="CAXLJL010000168">
    <property type="protein sequence ID" value="CAL5133942.1"/>
    <property type="molecule type" value="Genomic_DNA"/>
</dbReference>
<dbReference type="InterPro" id="IPR036533">
    <property type="entry name" value="BAG_dom_sf"/>
</dbReference>
<accession>A0AAV2TEN0</accession>
<gene>
    <name evidence="4" type="ORF">CDAUBV1_LOCUS7154</name>
</gene>
<dbReference type="Gene3D" id="2.20.70.10">
    <property type="match status" value="1"/>
</dbReference>